<feature type="compositionally biased region" description="Basic and acidic residues" evidence="1">
    <location>
        <begin position="190"/>
        <end position="207"/>
    </location>
</feature>
<feature type="compositionally biased region" description="Basic residues" evidence="1">
    <location>
        <begin position="372"/>
        <end position="386"/>
    </location>
</feature>
<gene>
    <name evidence="2" type="ORF">M0812_03710</name>
</gene>
<protein>
    <submittedName>
        <fullName evidence="2">Phd and ring finger domain-containing protein</fullName>
    </submittedName>
</protein>
<reference evidence="2" key="1">
    <citation type="submission" date="2022-08" db="EMBL/GenBank/DDBJ databases">
        <title>Novel sulphate-reducing endosymbionts in the free-living metamonad Anaeramoeba.</title>
        <authorList>
            <person name="Jerlstrom-Hultqvist J."/>
            <person name="Cepicka I."/>
            <person name="Gallot-Lavallee L."/>
            <person name="Salas-Leiva D."/>
            <person name="Curtis B.A."/>
            <person name="Zahonova K."/>
            <person name="Pipaliya S."/>
            <person name="Dacks J."/>
            <person name="Roger A.J."/>
        </authorList>
    </citation>
    <scope>NUCLEOTIDE SEQUENCE</scope>
    <source>
        <strain evidence="2">Busselton2</strain>
    </source>
</reference>
<feature type="compositionally biased region" description="Acidic residues" evidence="1">
    <location>
        <begin position="168"/>
        <end position="189"/>
    </location>
</feature>
<organism evidence="2 3">
    <name type="scientific">Anaeramoeba flamelloides</name>
    <dbReference type="NCBI Taxonomy" id="1746091"/>
    <lineage>
        <taxon>Eukaryota</taxon>
        <taxon>Metamonada</taxon>
        <taxon>Anaeramoebidae</taxon>
        <taxon>Anaeramoeba</taxon>
    </lineage>
</organism>
<feature type="compositionally biased region" description="Basic residues" evidence="1">
    <location>
        <begin position="519"/>
        <end position="533"/>
    </location>
</feature>
<dbReference type="InterPro" id="IPR036872">
    <property type="entry name" value="CH_dom_sf"/>
</dbReference>
<dbReference type="SUPFAM" id="SSF47576">
    <property type="entry name" value="Calponin-homology domain, CH-domain"/>
    <property type="match status" value="1"/>
</dbReference>
<dbReference type="EMBL" id="JANTQA010000008">
    <property type="protein sequence ID" value="KAJ3451951.1"/>
    <property type="molecule type" value="Genomic_DNA"/>
</dbReference>
<feature type="compositionally biased region" description="Low complexity" evidence="1">
    <location>
        <begin position="397"/>
        <end position="426"/>
    </location>
</feature>
<evidence type="ECO:0000256" key="1">
    <source>
        <dbReference type="SAM" id="MobiDB-lite"/>
    </source>
</evidence>
<evidence type="ECO:0000313" key="3">
    <source>
        <dbReference type="Proteomes" id="UP001146793"/>
    </source>
</evidence>
<feature type="compositionally biased region" description="Acidic residues" evidence="1">
    <location>
        <begin position="279"/>
        <end position="337"/>
    </location>
</feature>
<comment type="caution">
    <text evidence="2">The sequence shown here is derived from an EMBL/GenBank/DDBJ whole genome shotgun (WGS) entry which is preliminary data.</text>
</comment>
<feature type="compositionally biased region" description="Basic and acidic residues" evidence="1">
    <location>
        <begin position="360"/>
        <end position="371"/>
    </location>
</feature>
<feature type="compositionally biased region" description="Basic and acidic residues" evidence="1">
    <location>
        <begin position="534"/>
        <end position="544"/>
    </location>
</feature>
<evidence type="ECO:0000313" key="2">
    <source>
        <dbReference type="EMBL" id="KAJ3451951.1"/>
    </source>
</evidence>
<dbReference type="Proteomes" id="UP001146793">
    <property type="component" value="Unassembled WGS sequence"/>
</dbReference>
<feature type="region of interest" description="Disordered" evidence="1">
    <location>
        <begin position="248"/>
        <end position="558"/>
    </location>
</feature>
<feature type="region of interest" description="Disordered" evidence="1">
    <location>
        <begin position="168"/>
        <end position="207"/>
    </location>
</feature>
<feature type="compositionally biased region" description="Basic residues" evidence="1">
    <location>
        <begin position="434"/>
        <end position="483"/>
    </location>
</feature>
<dbReference type="AlphaFoldDB" id="A0AAV8ACE5"/>
<name>A0AAV8ACE5_9EUKA</name>
<dbReference type="Gene3D" id="1.10.418.10">
    <property type="entry name" value="Calponin-like domain"/>
    <property type="match status" value="1"/>
</dbReference>
<accession>A0AAV8ACE5</accession>
<proteinExistence type="predicted"/>
<sequence length="920" mass="107899">MAFFIKPRANKKKKEFKYNPKKHGITAGIKKIKFDRSLKESQAALMWMQEVLQFPELTEEAAFNSNGLHLLNMINVISPRRKNKLVTANLLFVQQQENLKEFHRTLEFWNYPTIKMFNISDFIRSDEGAKEKLIQSILFLKAEYEKTGIRKDDKKDYRKFYILRGEEDDSDYSGDSDGNEGHDEDDVDNEKEAETGKKEDVIKNDSGNKVHDELNVVLTGNSERNTYKNVFYYEQRKREKYIKKNIKKIENFKSDSPSEDQSGKEKSEEETITDKDKGDDDEGGNDNSDAEEEDDADDNDDHDEDDSKSEDSKSEEEEEDEDFEEIIELQEESDETDLGLKSYMDKLQSASDLSEEESIINEKKSNKSIPEKKKKKKEKKGKKKKNKSNDRSESLSDESSFSEDPSSISESDSYSYSSSSSYSYSDSDSDRDNKKKKHHKDKDKNKPRSKHGSKKKKPKSKHKHKDKDRHRSKRKKNKKKYKRSNSESESESEITFSEENLGSLDDTSETESENEKEKRKQKQKQKKKQKRKHKDQDKDQDHKNGKEKKRAKTISDLDLDLSLDEENEMNSEQTEIEKNPFELLDIWNTNNDYFRLTFQDLYLKMKKKTTSWMYEAYLLLRYVHVISGGTEPVFSQKTKKIFKKYNNDVLPSFNDAKKVMALGTTYFNIEKNTTGNVFCKAKMTITPKKIKVQSVIDGLLLSKNWNKEIEFYIHRAHECEFGIGILKQNKFIHLKAPNKHLKQLMILTCLIFNKYKTFKNKIGHNPKVDKFDIHNLDLSWVPPPIVPNKKFLSKKSSIQDYTSRKVTPAQIIDYYHDRNGVNFLCTVLSKRHFPLAPGYIKLRKNQIKIGLGKQTLYKISFKHEIHTFRHPRYGRLFKLTWEKNNFSRAVYILNSKRNERSLVTSTIMKFVNLYKESVDF</sequence>
<feature type="compositionally biased region" description="Basic and acidic residues" evidence="1">
    <location>
        <begin position="261"/>
        <end position="278"/>
    </location>
</feature>